<proteinExistence type="predicted"/>
<evidence type="ECO:0000256" key="1">
    <source>
        <dbReference type="SAM" id="Coils"/>
    </source>
</evidence>
<name>A0A9D4U1U5_ADICA</name>
<feature type="transmembrane region" description="Helical" evidence="2">
    <location>
        <begin position="16"/>
        <end position="36"/>
    </location>
</feature>
<reference evidence="3" key="1">
    <citation type="submission" date="2021-01" db="EMBL/GenBank/DDBJ databases">
        <title>Adiantum capillus-veneris genome.</title>
        <authorList>
            <person name="Fang Y."/>
            <person name="Liao Q."/>
        </authorList>
    </citation>
    <scope>NUCLEOTIDE SEQUENCE</scope>
    <source>
        <strain evidence="3">H3</strain>
        <tissue evidence="3">Leaf</tissue>
    </source>
</reference>
<keyword evidence="2" id="KW-1133">Transmembrane helix</keyword>
<sequence length="178" mass="19668">MPILQASGSVCSPGKACVLLCAFILAIYILGPPLYWHFFEGIAVLKHGSRSECAPCNCDCAVDSASVLPPGFTNNQSADCTNADPSMREELGKYTADLLSEELKLEASVAEDNQRRADSALLEAKKLSSQYQKEAEKCNFGMETCEEAREKAEEALIEQKKITKKWEKRARDLGWKND</sequence>
<dbReference type="InterPro" id="IPR010471">
    <property type="entry name" value="DUF1068"/>
</dbReference>
<dbReference type="Pfam" id="PF06364">
    <property type="entry name" value="DUF1068"/>
    <property type="match status" value="1"/>
</dbReference>
<dbReference type="EMBL" id="JABFUD020000024">
    <property type="protein sequence ID" value="KAI5059989.1"/>
    <property type="molecule type" value="Genomic_DNA"/>
</dbReference>
<comment type="caution">
    <text evidence="3">The sequence shown here is derived from an EMBL/GenBank/DDBJ whole genome shotgun (WGS) entry which is preliminary data.</text>
</comment>
<feature type="coiled-coil region" evidence="1">
    <location>
        <begin position="142"/>
        <end position="169"/>
    </location>
</feature>
<evidence type="ECO:0000256" key="2">
    <source>
        <dbReference type="SAM" id="Phobius"/>
    </source>
</evidence>
<dbReference type="AlphaFoldDB" id="A0A9D4U1U5"/>
<dbReference type="Proteomes" id="UP000886520">
    <property type="component" value="Chromosome 24"/>
</dbReference>
<dbReference type="OrthoDB" id="1898954at2759"/>
<protein>
    <submittedName>
        <fullName evidence="3">Uncharacterized protein</fullName>
    </submittedName>
</protein>
<keyword evidence="4" id="KW-1185">Reference proteome</keyword>
<evidence type="ECO:0000313" key="3">
    <source>
        <dbReference type="EMBL" id="KAI5059989.1"/>
    </source>
</evidence>
<keyword evidence="2" id="KW-0812">Transmembrane</keyword>
<accession>A0A9D4U1U5</accession>
<gene>
    <name evidence="3" type="ORF">GOP47_0024409</name>
</gene>
<dbReference type="PANTHER" id="PTHR32254:SF6">
    <property type="entry name" value="DUF1068 DOMAIN-CONTAINING PROTEIN"/>
    <property type="match status" value="1"/>
</dbReference>
<keyword evidence="2" id="KW-0472">Membrane</keyword>
<keyword evidence="1" id="KW-0175">Coiled coil</keyword>
<organism evidence="3 4">
    <name type="scientific">Adiantum capillus-veneris</name>
    <name type="common">Maidenhair fern</name>
    <dbReference type="NCBI Taxonomy" id="13818"/>
    <lineage>
        <taxon>Eukaryota</taxon>
        <taxon>Viridiplantae</taxon>
        <taxon>Streptophyta</taxon>
        <taxon>Embryophyta</taxon>
        <taxon>Tracheophyta</taxon>
        <taxon>Polypodiopsida</taxon>
        <taxon>Polypodiidae</taxon>
        <taxon>Polypodiales</taxon>
        <taxon>Pteridineae</taxon>
        <taxon>Pteridaceae</taxon>
        <taxon>Vittarioideae</taxon>
        <taxon>Adiantum</taxon>
    </lineage>
</organism>
<dbReference type="PANTHER" id="PTHR32254">
    <property type="entry name" value="EXPRESSED PROTEIN"/>
    <property type="match status" value="1"/>
</dbReference>
<evidence type="ECO:0000313" key="4">
    <source>
        <dbReference type="Proteomes" id="UP000886520"/>
    </source>
</evidence>